<dbReference type="Proteomes" id="UP001497482">
    <property type="component" value="Chromosome 5"/>
</dbReference>
<evidence type="ECO:0000256" key="1">
    <source>
        <dbReference type="SAM" id="MobiDB-lite"/>
    </source>
</evidence>
<dbReference type="EMBL" id="OZ035827">
    <property type="protein sequence ID" value="CAL1605210.1"/>
    <property type="molecule type" value="Genomic_DNA"/>
</dbReference>
<dbReference type="AlphaFoldDB" id="A0AAV2LVX4"/>
<reference evidence="2 3" key="1">
    <citation type="submission" date="2024-04" db="EMBL/GenBank/DDBJ databases">
        <authorList>
            <person name="Waldvogel A.-M."/>
            <person name="Schoenle A."/>
        </authorList>
    </citation>
    <scope>NUCLEOTIDE SEQUENCE [LARGE SCALE GENOMIC DNA]</scope>
</reference>
<protein>
    <submittedName>
        <fullName evidence="2">Uncharacterized protein</fullName>
    </submittedName>
</protein>
<gene>
    <name evidence="2" type="ORF">KC01_LOCUS32626</name>
</gene>
<sequence length="115" mass="12578">MDVSAGLLSRFFLTDVSREEGKKEKDFLPETDAADKRHIILCLTLGRKWKWQLRLRRRETLGAPDQDLGGPSTRPWGPLIQTLGPLIQTLGAPDPDLGGPLIQTLGAPDPDLGGP</sequence>
<proteinExistence type="predicted"/>
<feature type="region of interest" description="Disordered" evidence="1">
    <location>
        <begin position="87"/>
        <end position="115"/>
    </location>
</feature>
<evidence type="ECO:0000313" key="3">
    <source>
        <dbReference type="Proteomes" id="UP001497482"/>
    </source>
</evidence>
<name>A0AAV2LVX4_KNICA</name>
<accession>A0AAV2LVX4</accession>
<evidence type="ECO:0000313" key="2">
    <source>
        <dbReference type="EMBL" id="CAL1605210.1"/>
    </source>
</evidence>
<keyword evidence="3" id="KW-1185">Reference proteome</keyword>
<organism evidence="2 3">
    <name type="scientific">Knipowitschia caucasica</name>
    <name type="common">Caucasian dwarf goby</name>
    <name type="synonym">Pomatoschistus caucasicus</name>
    <dbReference type="NCBI Taxonomy" id="637954"/>
    <lineage>
        <taxon>Eukaryota</taxon>
        <taxon>Metazoa</taxon>
        <taxon>Chordata</taxon>
        <taxon>Craniata</taxon>
        <taxon>Vertebrata</taxon>
        <taxon>Euteleostomi</taxon>
        <taxon>Actinopterygii</taxon>
        <taxon>Neopterygii</taxon>
        <taxon>Teleostei</taxon>
        <taxon>Neoteleostei</taxon>
        <taxon>Acanthomorphata</taxon>
        <taxon>Gobiaria</taxon>
        <taxon>Gobiiformes</taxon>
        <taxon>Gobioidei</taxon>
        <taxon>Gobiidae</taxon>
        <taxon>Gobiinae</taxon>
        <taxon>Knipowitschia</taxon>
    </lineage>
</organism>